<dbReference type="RefSeq" id="WP_124344561.1">
    <property type="nucleotide sequence ID" value="NZ_BHYL01000405.1"/>
</dbReference>
<dbReference type="PANTHER" id="PTHR30086:SF14">
    <property type="entry name" value="HOMOSERINE_HOMOSERINE LACTONE EFFLUX PROTEIN"/>
    <property type="match status" value="1"/>
</dbReference>
<accession>A0A401V518</accession>
<dbReference type="EMBL" id="BHYL01000405">
    <property type="protein sequence ID" value="GCD22013.1"/>
    <property type="molecule type" value="Genomic_DNA"/>
</dbReference>
<dbReference type="GO" id="GO:0005886">
    <property type="term" value="C:plasma membrane"/>
    <property type="evidence" value="ECO:0007669"/>
    <property type="project" value="UniProtKB-SubCell"/>
</dbReference>
<keyword evidence="3 6" id="KW-0812">Transmembrane</keyword>
<feature type="transmembrane region" description="Helical" evidence="6">
    <location>
        <begin position="186"/>
        <end position="204"/>
    </location>
</feature>
<keyword evidence="5 6" id="KW-0472">Membrane</keyword>
<organism evidence="7 8">
    <name type="scientific">Cellulomonas algicola</name>
    <dbReference type="NCBI Taxonomy" id="2071633"/>
    <lineage>
        <taxon>Bacteria</taxon>
        <taxon>Bacillati</taxon>
        <taxon>Actinomycetota</taxon>
        <taxon>Actinomycetes</taxon>
        <taxon>Micrococcales</taxon>
        <taxon>Cellulomonadaceae</taxon>
        <taxon>Cellulomonas</taxon>
    </lineage>
</organism>
<gene>
    <name evidence="7" type="ORF">CTKZ_35750</name>
</gene>
<proteinExistence type="predicted"/>
<dbReference type="PIRSF" id="PIRSF006324">
    <property type="entry name" value="LeuE"/>
    <property type="match status" value="1"/>
</dbReference>
<sequence>MSLSLWLALVGACLVISLTPGAGAINTMANSLGSGWARSIWGILGQQAALVLHVAIVAAGVGALVSRSHTAFETIRYVGAAYLVYLGVRQLRARPGSDDSTTEHVVEGVWPMFRRGLLVNLTNPKAIVFFLAFVPQFVRPERPLVPQYAVLVATVVAVDVLVMWGVFAPAARGLARVIAREDGRRVVNRVFGGLFVGVGVLLATV</sequence>
<keyword evidence="2" id="KW-1003">Cell membrane</keyword>
<dbReference type="PANTHER" id="PTHR30086">
    <property type="entry name" value="ARGININE EXPORTER PROTEIN ARGO"/>
    <property type="match status" value="1"/>
</dbReference>
<evidence type="ECO:0000313" key="8">
    <source>
        <dbReference type="Proteomes" id="UP000288246"/>
    </source>
</evidence>
<dbReference type="InterPro" id="IPR001123">
    <property type="entry name" value="LeuE-type"/>
</dbReference>
<name>A0A401V518_9CELL</name>
<evidence type="ECO:0000256" key="3">
    <source>
        <dbReference type="ARBA" id="ARBA00022692"/>
    </source>
</evidence>
<comment type="caution">
    <text evidence="7">The sequence shown here is derived from an EMBL/GenBank/DDBJ whole genome shotgun (WGS) entry which is preliminary data.</text>
</comment>
<evidence type="ECO:0000256" key="4">
    <source>
        <dbReference type="ARBA" id="ARBA00022989"/>
    </source>
</evidence>
<feature type="transmembrane region" description="Helical" evidence="6">
    <location>
        <begin position="47"/>
        <end position="66"/>
    </location>
</feature>
<keyword evidence="8" id="KW-1185">Reference proteome</keyword>
<evidence type="ECO:0000256" key="6">
    <source>
        <dbReference type="SAM" id="Phobius"/>
    </source>
</evidence>
<feature type="transmembrane region" description="Helical" evidence="6">
    <location>
        <begin position="150"/>
        <end position="174"/>
    </location>
</feature>
<dbReference type="GO" id="GO:0042970">
    <property type="term" value="F:homoserine transmembrane transporter activity"/>
    <property type="evidence" value="ECO:0007669"/>
    <property type="project" value="TreeGrafter"/>
</dbReference>
<comment type="subcellular location">
    <subcellularLocation>
        <location evidence="1">Cell membrane</location>
        <topology evidence="1">Multi-pass membrane protein</topology>
    </subcellularLocation>
</comment>
<evidence type="ECO:0000256" key="1">
    <source>
        <dbReference type="ARBA" id="ARBA00004651"/>
    </source>
</evidence>
<evidence type="ECO:0000256" key="2">
    <source>
        <dbReference type="ARBA" id="ARBA00022475"/>
    </source>
</evidence>
<keyword evidence="4 6" id="KW-1133">Transmembrane helix</keyword>
<dbReference type="AlphaFoldDB" id="A0A401V518"/>
<dbReference type="OrthoDB" id="9784202at2"/>
<reference evidence="7 8" key="1">
    <citation type="submission" date="2018-11" db="EMBL/GenBank/DDBJ databases">
        <title>Draft genome sequence of Cellulomonas takizawaensis strain TKZ-21.</title>
        <authorList>
            <person name="Yamamura H."/>
            <person name="Hayashi T."/>
            <person name="Hamada M."/>
            <person name="Serisawa Y."/>
            <person name="Matsuyama K."/>
            <person name="Nakagawa Y."/>
            <person name="Otoguro M."/>
            <person name="Yanagida F."/>
            <person name="Hayakawa M."/>
        </authorList>
    </citation>
    <scope>NUCLEOTIDE SEQUENCE [LARGE SCALE GENOMIC DNA]</scope>
    <source>
        <strain evidence="7 8">TKZ-21</strain>
    </source>
</reference>
<feature type="transmembrane region" description="Helical" evidence="6">
    <location>
        <begin position="117"/>
        <end position="138"/>
    </location>
</feature>
<dbReference type="Proteomes" id="UP000288246">
    <property type="component" value="Unassembled WGS sequence"/>
</dbReference>
<dbReference type="Pfam" id="PF01810">
    <property type="entry name" value="LysE"/>
    <property type="match status" value="1"/>
</dbReference>
<protein>
    <submittedName>
        <fullName evidence="7">Threonine transporter RhtB</fullName>
    </submittedName>
</protein>
<evidence type="ECO:0000256" key="5">
    <source>
        <dbReference type="ARBA" id="ARBA00023136"/>
    </source>
</evidence>
<evidence type="ECO:0000313" key="7">
    <source>
        <dbReference type="EMBL" id="GCD22013.1"/>
    </source>
</evidence>